<name>B8AJC7_ORYSI</name>
<protein>
    <submittedName>
        <fullName evidence="1">Uncharacterized protein</fullName>
    </submittedName>
</protein>
<dbReference type="Proteomes" id="UP000007015">
    <property type="component" value="Chromosome 2"/>
</dbReference>
<dbReference type="Gramene" id="BGIOSGA006286-TA">
    <property type="protein sequence ID" value="BGIOSGA006286-PA"/>
    <property type="gene ID" value="BGIOSGA006286"/>
</dbReference>
<dbReference type="HOGENOM" id="CLU_101971_0_0_1"/>
<accession>B8AJC7</accession>
<dbReference type="OMA" id="CTVRGSH"/>
<organism evidence="1 2">
    <name type="scientific">Oryza sativa subsp. indica</name>
    <name type="common">Rice</name>
    <dbReference type="NCBI Taxonomy" id="39946"/>
    <lineage>
        <taxon>Eukaryota</taxon>
        <taxon>Viridiplantae</taxon>
        <taxon>Streptophyta</taxon>
        <taxon>Embryophyta</taxon>
        <taxon>Tracheophyta</taxon>
        <taxon>Spermatophyta</taxon>
        <taxon>Magnoliopsida</taxon>
        <taxon>Liliopsida</taxon>
        <taxon>Poales</taxon>
        <taxon>Poaceae</taxon>
        <taxon>BOP clade</taxon>
        <taxon>Oryzoideae</taxon>
        <taxon>Oryzeae</taxon>
        <taxon>Oryzinae</taxon>
        <taxon>Oryza</taxon>
        <taxon>Oryza sativa</taxon>
    </lineage>
</organism>
<sequence>MAETGPAAIVAALTRAIADDGRGSGATLGGGAPLCPRRRWSCRRVMPEEELVGVVSAARVPLFPLPRCSRLANGCSRTYVASCCVVYRCFTCTVRGSHARRSKRGISGGAGCGGGGGARGQVTAVGASGAAAEDARGYDAAALSFPEEASRPRAARGRVTYSRVVLAVDRSRTGMARKISVRRRRREHGVLVGSWTSTSAPVAVRDAPGRARLTPLLRGSHGCNGSTEQRMGGILGWE</sequence>
<proteinExistence type="predicted"/>
<evidence type="ECO:0000313" key="1">
    <source>
        <dbReference type="EMBL" id="EEC73366.1"/>
    </source>
</evidence>
<dbReference type="EMBL" id="CM000127">
    <property type="protein sequence ID" value="EEC73366.1"/>
    <property type="molecule type" value="Genomic_DNA"/>
</dbReference>
<gene>
    <name evidence="1" type="ORF">OsI_07595</name>
</gene>
<dbReference type="AlphaFoldDB" id="B8AJC7"/>
<evidence type="ECO:0000313" key="2">
    <source>
        <dbReference type="Proteomes" id="UP000007015"/>
    </source>
</evidence>
<keyword evidence="2" id="KW-1185">Reference proteome</keyword>
<reference evidence="1 2" key="1">
    <citation type="journal article" date="2005" name="PLoS Biol.">
        <title>The genomes of Oryza sativa: a history of duplications.</title>
        <authorList>
            <person name="Yu J."/>
            <person name="Wang J."/>
            <person name="Lin W."/>
            <person name="Li S."/>
            <person name="Li H."/>
            <person name="Zhou J."/>
            <person name="Ni P."/>
            <person name="Dong W."/>
            <person name="Hu S."/>
            <person name="Zeng C."/>
            <person name="Zhang J."/>
            <person name="Zhang Y."/>
            <person name="Li R."/>
            <person name="Xu Z."/>
            <person name="Li S."/>
            <person name="Li X."/>
            <person name="Zheng H."/>
            <person name="Cong L."/>
            <person name="Lin L."/>
            <person name="Yin J."/>
            <person name="Geng J."/>
            <person name="Li G."/>
            <person name="Shi J."/>
            <person name="Liu J."/>
            <person name="Lv H."/>
            <person name="Li J."/>
            <person name="Wang J."/>
            <person name="Deng Y."/>
            <person name="Ran L."/>
            <person name="Shi X."/>
            <person name="Wang X."/>
            <person name="Wu Q."/>
            <person name="Li C."/>
            <person name="Ren X."/>
            <person name="Wang J."/>
            <person name="Wang X."/>
            <person name="Li D."/>
            <person name="Liu D."/>
            <person name="Zhang X."/>
            <person name="Ji Z."/>
            <person name="Zhao W."/>
            <person name="Sun Y."/>
            <person name="Zhang Z."/>
            <person name="Bao J."/>
            <person name="Han Y."/>
            <person name="Dong L."/>
            <person name="Ji J."/>
            <person name="Chen P."/>
            <person name="Wu S."/>
            <person name="Liu J."/>
            <person name="Xiao Y."/>
            <person name="Bu D."/>
            <person name="Tan J."/>
            <person name="Yang L."/>
            <person name="Ye C."/>
            <person name="Zhang J."/>
            <person name="Xu J."/>
            <person name="Zhou Y."/>
            <person name="Yu Y."/>
            <person name="Zhang B."/>
            <person name="Zhuang S."/>
            <person name="Wei H."/>
            <person name="Liu B."/>
            <person name="Lei M."/>
            <person name="Yu H."/>
            <person name="Li Y."/>
            <person name="Xu H."/>
            <person name="Wei S."/>
            <person name="He X."/>
            <person name="Fang L."/>
            <person name="Zhang Z."/>
            <person name="Zhang Y."/>
            <person name="Huang X."/>
            <person name="Su Z."/>
            <person name="Tong W."/>
            <person name="Li J."/>
            <person name="Tong Z."/>
            <person name="Li S."/>
            <person name="Ye J."/>
            <person name="Wang L."/>
            <person name="Fang L."/>
            <person name="Lei T."/>
            <person name="Chen C."/>
            <person name="Chen H."/>
            <person name="Xu Z."/>
            <person name="Li H."/>
            <person name="Huang H."/>
            <person name="Zhang F."/>
            <person name="Xu H."/>
            <person name="Li N."/>
            <person name="Zhao C."/>
            <person name="Li S."/>
            <person name="Dong L."/>
            <person name="Huang Y."/>
            <person name="Li L."/>
            <person name="Xi Y."/>
            <person name="Qi Q."/>
            <person name="Li W."/>
            <person name="Zhang B."/>
            <person name="Hu W."/>
            <person name="Zhang Y."/>
            <person name="Tian X."/>
            <person name="Jiao Y."/>
            <person name="Liang X."/>
            <person name="Jin J."/>
            <person name="Gao L."/>
            <person name="Zheng W."/>
            <person name="Hao B."/>
            <person name="Liu S."/>
            <person name="Wang W."/>
            <person name="Yuan L."/>
            <person name="Cao M."/>
            <person name="McDermott J."/>
            <person name="Samudrala R."/>
            <person name="Wang J."/>
            <person name="Wong G.K."/>
            <person name="Yang H."/>
        </authorList>
    </citation>
    <scope>NUCLEOTIDE SEQUENCE [LARGE SCALE GENOMIC DNA]</scope>
    <source>
        <strain evidence="2">cv. 93-11</strain>
    </source>
</reference>